<feature type="domain" description="HTH araC/xylS-type" evidence="4">
    <location>
        <begin position="94"/>
        <end position="175"/>
    </location>
</feature>
<dbReference type="SMART" id="SM00342">
    <property type="entry name" value="HTH_ARAC"/>
    <property type="match status" value="1"/>
</dbReference>
<dbReference type="InterPro" id="IPR020449">
    <property type="entry name" value="Tscrpt_reg_AraC-type_HTH"/>
</dbReference>
<dbReference type="PRINTS" id="PR00032">
    <property type="entry name" value="HTHARAC"/>
</dbReference>
<dbReference type="RefSeq" id="WP_073039057.1">
    <property type="nucleotide sequence ID" value="NZ_FQUO01000001.1"/>
</dbReference>
<dbReference type="InterPro" id="IPR018060">
    <property type="entry name" value="HTH_AraC"/>
</dbReference>
<gene>
    <name evidence="5" type="ORF">SAMN05444008_101149</name>
</gene>
<dbReference type="SUPFAM" id="SSF46689">
    <property type="entry name" value="Homeodomain-like"/>
    <property type="match status" value="1"/>
</dbReference>
<dbReference type="InterPro" id="IPR018062">
    <property type="entry name" value="HTH_AraC-typ_CS"/>
</dbReference>
<dbReference type="EMBL" id="FQUO01000001">
    <property type="protein sequence ID" value="SHE32443.1"/>
    <property type="molecule type" value="Genomic_DNA"/>
</dbReference>
<dbReference type="STRING" id="1302690.BUE76_23620"/>
<dbReference type="Pfam" id="PF12833">
    <property type="entry name" value="HTH_18"/>
    <property type="match status" value="1"/>
</dbReference>
<dbReference type="InterPro" id="IPR009057">
    <property type="entry name" value="Homeodomain-like_sf"/>
</dbReference>
<dbReference type="OrthoDB" id="9782911at2"/>
<dbReference type="PANTHER" id="PTHR43280:SF2">
    <property type="entry name" value="HTH-TYPE TRANSCRIPTIONAL REGULATOR EXSA"/>
    <property type="match status" value="1"/>
</dbReference>
<reference evidence="5 6" key="1">
    <citation type="submission" date="2016-11" db="EMBL/GenBank/DDBJ databases">
        <authorList>
            <person name="Jaros S."/>
            <person name="Januszkiewicz K."/>
            <person name="Wedrychowicz H."/>
        </authorList>
    </citation>
    <scope>NUCLEOTIDE SEQUENCE [LARGE SCALE GENOMIC DNA]</scope>
    <source>
        <strain evidence="5 6">DSM 26897</strain>
    </source>
</reference>
<evidence type="ECO:0000256" key="3">
    <source>
        <dbReference type="ARBA" id="ARBA00023163"/>
    </source>
</evidence>
<dbReference type="AlphaFoldDB" id="A0A1M4SJM6"/>
<dbReference type="PROSITE" id="PS00041">
    <property type="entry name" value="HTH_ARAC_FAMILY_1"/>
    <property type="match status" value="1"/>
</dbReference>
<accession>A0A1M4SJM6</accession>
<keyword evidence="1" id="KW-0805">Transcription regulation</keyword>
<dbReference type="GO" id="GO:0003700">
    <property type="term" value="F:DNA-binding transcription factor activity"/>
    <property type="evidence" value="ECO:0007669"/>
    <property type="project" value="InterPro"/>
</dbReference>
<dbReference type="PANTHER" id="PTHR43280">
    <property type="entry name" value="ARAC-FAMILY TRANSCRIPTIONAL REGULATOR"/>
    <property type="match status" value="1"/>
</dbReference>
<evidence type="ECO:0000313" key="6">
    <source>
        <dbReference type="Proteomes" id="UP000184368"/>
    </source>
</evidence>
<organism evidence="5 6">
    <name type="scientific">Cnuella takakiae</name>
    <dbReference type="NCBI Taxonomy" id="1302690"/>
    <lineage>
        <taxon>Bacteria</taxon>
        <taxon>Pseudomonadati</taxon>
        <taxon>Bacteroidota</taxon>
        <taxon>Chitinophagia</taxon>
        <taxon>Chitinophagales</taxon>
        <taxon>Chitinophagaceae</taxon>
        <taxon>Cnuella</taxon>
    </lineage>
</organism>
<evidence type="ECO:0000259" key="4">
    <source>
        <dbReference type="PROSITE" id="PS01124"/>
    </source>
</evidence>
<sequence>MKLYIKNMVCPRCIMAVGKVLSELGIVHNGVGLGIVECESLLDGSALQQLEEKLESLGFSVLHSNKEKLVSQIKALLIMAVEEGKLDRQFKFKEYLSKEINKDYSLLSKTFSEQEGRSIERYFILLKLEKAKELLTYEEFNLNEIAIQLGYSSAQHLSKQFKQAFGVTPSVYKNKDLADRTTIDKL</sequence>
<keyword evidence="2" id="KW-0238">DNA-binding</keyword>
<evidence type="ECO:0000256" key="1">
    <source>
        <dbReference type="ARBA" id="ARBA00023015"/>
    </source>
</evidence>
<proteinExistence type="predicted"/>
<evidence type="ECO:0000256" key="2">
    <source>
        <dbReference type="ARBA" id="ARBA00023125"/>
    </source>
</evidence>
<dbReference type="GO" id="GO:0043565">
    <property type="term" value="F:sequence-specific DNA binding"/>
    <property type="evidence" value="ECO:0007669"/>
    <property type="project" value="InterPro"/>
</dbReference>
<keyword evidence="3" id="KW-0804">Transcription</keyword>
<name>A0A1M4SJM6_9BACT</name>
<protein>
    <submittedName>
        <fullName evidence="5">Helix-turn-helix domain-containing protein</fullName>
    </submittedName>
</protein>
<dbReference type="Gene3D" id="1.10.10.60">
    <property type="entry name" value="Homeodomain-like"/>
    <property type="match status" value="1"/>
</dbReference>
<dbReference type="PROSITE" id="PS01124">
    <property type="entry name" value="HTH_ARAC_FAMILY_2"/>
    <property type="match status" value="1"/>
</dbReference>
<dbReference type="Proteomes" id="UP000184368">
    <property type="component" value="Unassembled WGS sequence"/>
</dbReference>
<keyword evidence="6" id="KW-1185">Reference proteome</keyword>
<evidence type="ECO:0000313" key="5">
    <source>
        <dbReference type="EMBL" id="SHE32443.1"/>
    </source>
</evidence>